<keyword evidence="4" id="KW-1185">Reference proteome</keyword>
<organism evidence="3 4">
    <name type="scientific">Mycena maculata</name>
    <dbReference type="NCBI Taxonomy" id="230809"/>
    <lineage>
        <taxon>Eukaryota</taxon>
        <taxon>Fungi</taxon>
        <taxon>Dikarya</taxon>
        <taxon>Basidiomycota</taxon>
        <taxon>Agaricomycotina</taxon>
        <taxon>Agaricomycetes</taxon>
        <taxon>Agaricomycetidae</taxon>
        <taxon>Agaricales</taxon>
        <taxon>Marasmiineae</taxon>
        <taxon>Mycenaceae</taxon>
        <taxon>Mycena</taxon>
    </lineage>
</organism>
<sequence>MPGKHVRFSTQSTFHSPSTPPTSTYANLPGPTPYAPHRSYTDSAAAKGRAHNLIAFSDSPLLNYDISLHPSMMSTHHHGVSSASVLEPAVYPPQTTITISTPHLPWSISVSASNGRYVSVSDVLAALYRGLRVNVTPAEFNALGSQKPMRRATAAYTNRYTRFKGHRGYAEEKRQGVKRVDFLMGCTQFRGLSPTSSADVWRLHVS</sequence>
<feature type="compositionally biased region" description="Low complexity" evidence="1">
    <location>
        <begin position="9"/>
        <end position="24"/>
    </location>
</feature>
<protein>
    <recommendedName>
        <fullName evidence="2">DUF6699 domain-containing protein</fullName>
    </recommendedName>
</protein>
<reference evidence="3" key="1">
    <citation type="submission" date="2023-03" db="EMBL/GenBank/DDBJ databases">
        <title>Massive genome expansion in bonnet fungi (Mycena s.s.) driven by repeated elements and novel gene families across ecological guilds.</title>
        <authorList>
            <consortium name="Lawrence Berkeley National Laboratory"/>
            <person name="Harder C.B."/>
            <person name="Miyauchi S."/>
            <person name="Viragh M."/>
            <person name="Kuo A."/>
            <person name="Thoen E."/>
            <person name="Andreopoulos B."/>
            <person name="Lu D."/>
            <person name="Skrede I."/>
            <person name="Drula E."/>
            <person name="Henrissat B."/>
            <person name="Morin E."/>
            <person name="Kohler A."/>
            <person name="Barry K."/>
            <person name="LaButti K."/>
            <person name="Morin E."/>
            <person name="Salamov A."/>
            <person name="Lipzen A."/>
            <person name="Mereny Z."/>
            <person name="Hegedus B."/>
            <person name="Baldrian P."/>
            <person name="Stursova M."/>
            <person name="Weitz H."/>
            <person name="Taylor A."/>
            <person name="Grigoriev I.V."/>
            <person name="Nagy L.G."/>
            <person name="Martin F."/>
            <person name="Kauserud H."/>
        </authorList>
    </citation>
    <scope>NUCLEOTIDE SEQUENCE</scope>
    <source>
        <strain evidence="3">CBHHK188m</strain>
    </source>
</reference>
<dbReference type="Proteomes" id="UP001215280">
    <property type="component" value="Unassembled WGS sequence"/>
</dbReference>
<evidence type="ECO:0000256" key="1">
    <source>
        <dbReference type="SAM" id="MobiDB-lite"/>
    </source>
</evidence>
<evidence type="ECO:0000259" key="2">
    <source>
        <dbReference type="Pfam" id="PF20415"/>
    </source>
</evidence>
<dbReference type="Pfam" id="PF20415">
    <property type="entry name" value="DUF6699"/>
    <property type="match status" value="1"/>
</dbReference>
<accession>A0AAD7MSC2</accession>
<dbReference type="InterPro" id="IPR046522">
    <property type="entry name" value="DUF6699"/>
</dbReference>
<feature type="region of interest" description="Disordered" evidence="1">
    <location>
        <begin position="1"/>
        <end position="38"/>
    </location>
</feature>
<dbReference type="AlphaFoldDB" id="A0AAD7MSC2"/>
<evidence type="ECO:0000313" key="3">
    <source>
        <dbReference type="EMBL" id="KAJ7729841.1"/>
    </source>
</evidence>
<comment type="caution">
    <text evidence="3">The sequence shown here is derived from an EMBL/GenBank/DDBJ whole genome shotgun (WGS) entry which is preliminary data.</text>
</comment>
<name>A0AAD7MSC2_9AGAR</name>
<proteinExistence type="predicted"/>
<evidence type="ECO:0000313" key="4">
    <source>
        <dbReference type="Proteomes" id="UP001215280"/>
    </source>
</evidence>
<dbReference type="EMBL" id="JARJLG010000195">
    <property type="protein sequence ID" value="KAJ7729841.1"/>
    <property type="molecule type" value="Genomic_DNA"/>
</dbReference>
<feature type="domain" description="DUF6699" evidence="2">
    <location>
        <begin position="62"/>
        <end position="195"/>
    </location>
</feature>
<gene>
    <name evidence="3" type="ORF">DFH07DRAFT_849527</name>
</gene>